<evidence type="ECO:0000256" key="4">
    <source>
        <dbReference type="ARBA" id="ARBA00022723"/>
    </source>
</evidence>
<dbReference type="InterPro" id="IPR045864">
    <property type="entry name" value="aa-tRNA-synth_II/BPL/LPL"/>
</dbReference>
<dbReference type="InterPro" id="IPR047246">
    <property type="entry name" value="ThrRS_anticodon"/>
</dbReference>
<keyword evidence="5" id="KW-0547">Nucleotide-binding</keyword>
<protein>
    <recommendedName>
        <fullName evidence="2">threonine--tRNA ligase</fullName>
        <ecNumber evidence="2">6.1.1.3</ecNumber>
    </recommendedName>
</protein>
<reference evidence="13" key="1">
    <citation type="journal article" date="2014" name="Front. Microbiol.">
        <title>High frequency of phylogenetically diverse reductive dehalogenase-homologous genes in deep subseafloor sedimentary metagenomes.</title>
        <authorList>
            <person name="Kawai M."/>
            <person name="Futagami T."/>
            <person name="Toyoda A."/>
            <person name="Takaki Y."/>
            <person name="Nishi S."/>
            <person name="Hori S."/>
            <person name="Arai W."/>
            <person name="Tsubouchi T."/>
            <person name="Morono Y."/>
            <person name="Uchiyama I."/>
            <person name="Ito T."/>
            <person name="Fujiyama A."/>
            <person name="Inagaki F."/>
            <person name="Takami H."/>
        </authorList>
    </citation>
    <scope>NUCLEOTIDE SEQUENCE</scope>
    <source>
        <strain evidence="13">Expedition CK06-06</strain>
    </source>
</reference>
<name>X1L9L8_9ZZZZ</name>
<evidence type="ECO:0000256" key="11">
    <source>
        <dbReference type="SAM" id="Coils"/>
    </source>
</evidence>
<dbReference type="PANTHER" id="PTHR11451">
    <property type="entry name" value="THREONINE-TRNA LIGASE"/>
    <property type="match status" value="1"/>
</dbReference>
<dbReference type="InterPro" id="IPR033728">
    <property type="entry name" value="ThrRS_core"/>
</dbReference>
<evidence type="ECO:0000259" key="12">
    <source>
        <dbReference type="PROSITE" id="PS50862"/>
    </source>
</evidence>
<feature type="non-terminal residue" evidence="13">
    <location>
        <position position="1"/>
    </location>
</feature>
<dbReference type="InterPro" id="IPR006195">
    <property type="entry name" value="aa-tRNA-synth_II"/>
</dbReference>
<keyword evidence="4" id="KW-0479">Metal-binding</keyword>
<dbReference type="NCBIfam" id="TIGR00418">
    <property type="entry name" value="thrS"/>
    <property type="match status" value="1"/>
</dbReference>
<dbReference type="Gene3D" id="3.40.50.800">
    <property type="entry name" value="Anticodon-binding domain"/>
    <property type="match status" value="1"/>
</dbReference>
<keyword evidence="11" id="KW-0175">Coiled coil</keyword>
<evidence type="ECO:0000256" key="1">
    <source>
        <dbReference type="ARBA" id="ARBA00008226"/>
    </source>
</evidence>
<dbReference type="Pfam" id="PF03129">
    <property type="entry name" value="HGTP_anticodon"/>
    <property type="match status" value="1"/>
</dbReference>
<accession>X1L9L8</accession>
<organism evidence="13">
    <name type="scientific">marine sediment metagenome</name>
    <dbReference type="NCBI Taxonomy" id="412755"/>
    <lineage>
        <taxon>unclassified sequences</taxon>
        <taxon>metagenomes</taxon>
        <taxon>ecological metagenomes</taxon>
    </lineage>
</organism>
<keyword evidence="8" id="KW-0648">Protein biosynthesis</keyword>
<dbReference type="CDD" id="cd00771">
    <property type="entry name" value="ThrRS_core"/>
    <property type="match status" value="1"/>
</dbReference>
<feature type="coiled-coil region" evidence="11">
    <location>
        <begin position="188"/>
        <end position="215"/>
    </location>
</feature>
<evidence type="ECO:0000313" key="13">
    <source>
        <dbReference type="EMBL" id="GAI15997.1"/>
    </source>
</evidence>
<comment type="catalytic activity">
    <reaction evidence="10">
        <text>tRNA(Thr) + L-threonine + ATP = L-threonyl-tRNA(Thr) + AMP + diphosphate + H(+)</text>
        <dbReference type="Rhea" id="RHEA:24624"/>
        <dbReference type="Rhea" id="RHEA-COMP:9670"/>
        <dbReference type="Rhea" id="RHEA-COMP:9704"/>
        <dbReference type="ChEBI" id="CHEBI:15378"/>
        <dbReference type="ChEBI" id="CHEBI:30616"/>
        <dbReference type="ChEBI" id="CHEBI:33019"/>
        <dbReference type="ChEBI" id="CHEBI:57926"/>
        <dbReference type="ChEBI" id="CHEBI:78442"/>
        <dbReference type="ChEBI" id="CHEBI:78534"/>
        <dbReference type="ChEBI" id="CHEBI:456215"/>
        <dbReference type="EC" id="6.1.1.3"/>
    </reaction>
</comment>
<dbReference type="GO" id="GO:0046872">
    <property type="term" value="F:metal ion binding"/>
    <property type="evidence" value="ECO:0007669"/>
    <property type="project" value="UniProtKB-KW"/>
</dbReference>
<dbReference type="InterPro" id="IPR004154">
    <property type="entry name" value="Anticodon-bd"/>
</dbReference>
<evidence type="ECO:0000256" key="3">
    <source>
        <dbReference type="ARBA" id="ARBA00022598"/>
    </source>
</evidence>
<evidence type="ECO:0000256" key="10">
    <source>
        <dbReference type="ARBA" id="ARBA00049515"/>
    </source>
</evidence>
<keyword evidence="9" id="KW-0030">Aminoacyl-tRNA synthetase</keyword>
<evidence type="ECO:0000256" key="7">
    <source>
        <dbReference type="ARBA" id="ARBA00022840"/>
    </source>
</evidence>
<dbReference type="GO" id="GO:0005737">
    <property type="term" value="C:cytoplasm"/>
    <property type="evidence" value="ECO:0007669"/>
    <property type="project" value="InterPro"/>
</dbReference>
<dbReference type="AlphaFoldDB" id="X1L9L8"/>
<evidence type="ECO:0000256" key="6">
    <source>
        <dbReference type="ARBA" id="ARBA00022833"/>
    </source>
</evidence>
<dbReference type="InterPro" id="IPR036621">
    <property type="entry name" value="Anticodon-bd_dom_sf"/>
</dbReference>
<sequence>HRRLGKDLDLFSVSSDLGAGFVIYHPKGALLREIIENFEKEEHLKRGYQLVKTPHLSRARLWEQSGHLDFYRKNMYIFSSGKEDYVIKPMNCPGHILIYKSRIRSYRDLPLRYFELGTVYRREESGVLHGLLRVRGFTQDDAHIFCAPAQLIQEIRGVLQFALFMMKIFRLGYRVSLSTRPTQYIGSLNSWEKATDALKKALEEEKQDFEIAQGEGAFYGPKIDIQMEDALGRLWQGSTIQVDFNLPERFDLTYIASDGKKKRVVMIHRVVLGTMERFLGVLIEHWGGAFPVWLSPVQVRILTVTNKEDSFATRIFQRMRNEGIRVEIDDRNEMLGHKVREAQLDKIPYMLIIGAKEVKDGLVTIRKRNGENLKEIRLDEFIPAIKSEIRSK</sequence>
<dbReference type="InterPro" id="IPR002320">
    <property type="entry name" value="Thr-tRNA-ligase_IIa"/>
</dbReference>
<proteinExistence type="inferred from homology"/>
<dbReference type="Gene3D" id="3.30.930.10">
    <property type="entry name" value="Bira Bifunctional Protein, Domain 2"/>
    <property type="match status" value="1"/>
</dbReference>
<comment type="similarity">
    <text evidence="1">Belongs to the class-II aminoacyl-tRNA synthetase family.</text>
</comment>
<dbReference type="EMBL" id="BARV01006689">
    <property type="protein sequence ID" value="GAI15997.1"/>
    <property type="molecule type" value="Genomic_DNA"/>
</dbReference>
<dbReference type="Pfam" id="PF00587">
    <property type="entry name" value="tRNA-synt_2b"/>
    <property type="match status" value="1"/>
</dbReference>
<dbReference type="PRINTS" id="PR01047">
    <property type="entry name" value="TRNASYNTHTHR"/>
</dbReference>
<dbReference type="EC" id="6.1.1.3" evidence="2"/>
<feature type="domain" description="Aminoacyl-transfer RNA synthetases class-II family profile" evidence="12">
    <location>
        <begin position="24"/>
        <end position="291"/>
    </location>
</feature>
<dbReference type="FunFam" id="3.40.50.800:FF:000001">
    <property type="entry name" value="Threonine--tRNA ligase"/>
    <property type="match status" value="1"/>
</dbReference>
<keyword evidence="6" id="KW-0862">Zinc</keyword>
<dbReference type="SUPFAM" id="SSF52954">
    <property type="entry name" value="Class II aaRS ABD-related"/>
    <property type="match status" value="1"/>
</dbReference>
<dbReference type="GO" id="GO:0006435">
    <property type="term" value="P:threonyl-tRNA aminoacylation"/>
    <property type="evidence" value="ECO:0007669"/>
    <property type="project" value="InterPro"/>
</dbReference>
<dbReference type="PANTHER" id="PTHR11451:SF44">
    <property type="entry name" value="THREONINE--TRNA LIGASE, CHLOROPLASTIC_MITOCHONDRIAL 2"/>
    <property type="match status" value="1"/>
</dbReference>
<dbReference type="CDD" id="cd00860">
    <property type="entry name" value="ThrRS_anticodon"/>
    <property type="match status" value="1"/>
</dbReference>
<dbReference type="SUPFAM" id="SSF55681">
    <property type="entry name" value="Class II aaRS and biotin synthetases"/>
    <property type="match status" value="1"/>
</dbReference>
<keyword evidence="3" id="KW-0436">Ligase</keyword>
<comment type="caution">
    <text evidence="13">The sequence shown here is derived from an EMBL/GenBank/DDBJ whole genome shotgun (WGS) entry which is preliminary data.</text>
</comment>
<gene>
    <name evidence="13" type="ORF">S06H3_13701</name>
</gene>
<evidence type="ECO:0000256" key="8">
    <source>
        <dbReference type="ARBA" id="ARBA00022917"/>
    </source>
</evidence>
<keyword evidence="7" id="KW-0067">ATP-binding</keyword>
<evidence type="ECO:0000256" key="2">
    <source>
        <dbReference type="ARBA" id="ARBA00013163"/>
    </source>
</evidence>
<dbReference type="GO" id="GO:0005524">
    <property type="term" value="F:ATP binding"/>
    <property type="evidence" value="ECO:0007669"/>
    <property type="project" value="UniProtKB-KW"/>
</dbReference>
<evidence type="ECO:0000256" key="9">
    <source>
        <dbReference type="ARBA" id="ARBA00023146"/>
    </source>
</evidence>
<evidence type="ECO:0000256" key="5">
    <source>
        <dbReference type="ARBA" id="ARBA00022741"/>
    </source>
</evidence>
<dbReference type="FunFam" id="3.30.930.10:FF:000002">
    <property type="entry name" value="Threonine--tRNA ligase"/>
    <property type="match status" value="1"/>
</dbReference>
<dbReference type="PROSITE" id="PS50862">
    <property type="entry name" value="AA_TRNA_LIGASE_II"/>
    <property type="match status" value="1"/>
</dbReference>
<dbReference type="GO" id="GO:0004829">
    <property type="term" value="F:threonine-tRNA ligase activity"/>
    <property type="evidence" value="ECO:0007669"/>
    <property type="project" value="UniProtKB-EC"/>
</dbReference>
<dbReference type="InterPro" id="IPR002314">
    <property type="entry name" value="aa-tRNA-synt_IIb"/>
</dbReference>